<evidence type="ECO:0000256" key="10">
    <source>
        <dbReference type="ARBA" id="ARBA00031051"/>
    </source>
</evidence>
<evidence type="ECO:0000256" key="11">
    <source>
        <dbReference type="PIRNR" id="PIRNR006118"/>
    </source>
</evidence>
<dbReference type="GO" id="GO:0009103">
    <property type="term" value="P:lipopolysaccharide biosynthetic process"/>
    <property type="evidence" value="ECO:0007669"/>
    <property type="project" value="UniProtKB-UniRule"/>
</dbReference>
<dbReference type="PIRSF" id="PIRSF006118">
    <property type="entry name" value="KDO8-P_Ptase"/>
    <property type="match status" value="1"/>
</dbReference>
<feature type="binding site" evidence="13">
    <location>
        <position position="112"/>
    </location>
    <ligand>
        <name>Mg(2+)</name>
        <dbReference type="ChEBI" id="CHEBI:18420"/>
    </ligand>
</feature>
<dbReference type="STRING" id="92487.SAMN02745130_03249"/>
<sequence>MKVTKELASQIQLLILDVDGVLTDGSLFYDNHGQEYKAFNSRDGHGLRMLQEAGIKVALLTGRQSELVQHRARNLNIPAELVFQGFRDKRPAFEALLAQTGLTADQIAYIGDDVVDLPVMTKVGLAIAVADAHPFVKQHAAWVSHLSGGRGAVREACEMLLDARGELQTILDRYLQ</sequence>
<evidence type="ECO:0000256" key="1">
    <source>
        <dbReference type="ARBA" id="ARBA00000898"/>
    </source>
</evidence>
<dbReference type="AlphaFoldDB" id="A0A1T4XP10"/>
<dbReference type="NCBIfam" id="NF007019">
    <property type="entry name" value="PRK09484.1"/>
    <property type="match status" value="1"/>
</dbReference>
<protein>
    <recommendedName>
        <fullName evidence="6 11">3-deoxy-D-manno-octulosonate 8-phosphate phosphatase KdsC</fullName>
        <ecNumber evidence="5 11">3.1.3.45</ecNumber>
    </recommendedName>
    <alternativeName>
        <fullName evidence="10 11">KDO 8-P phosphatase</fullName>
    </alternativeName>
</protein>
<feature type="binding site" evidence="12">
    <location>
        <position position="71"/>
    </location>
    <ligand>
        <name>substrate</name>
    </ligand>
</feature>
<dbReference type="GO" id="GO:0019143">
    <property type="term" value="F:3-deoxy-manno-octulosonate-8-phosphatase activity"/>
    <property type="evidence" value="ECO:0007669"/>
    <property type="project" value="UniProtKB-UniRule"/>
</dbReference>
<keyword evidence="11" id="KW-0448">Lipopolysaccharide biosynthesis</keyword>
<accession>A0A1T4XP10</accession>
<dbReference type="PANTHER" id="PTHR21485">
    <property type="entry name" value="HAD SUPERFAMILY MEMBERS CMAS AND KDSC"/>
    <property type="match status" value="1"/>
</dbReference>
<feature type="binding site" evidence="12">
    <location>
        <position position="63"/>
    </location>
    <ligand>
        <name>substrate</name>
    </ligand>
</feature>
<evidence type="ECO:0000256" key="3">
    <source>
        <dbReference type="ARBA" id="ARBA00005893"/>
    </source>
</evidence>
<dbReference type="SUPFAM" id="SSF56784">
    <property type="entry name" value="HAD-like"/>
    <property type="match status" value="1"/>
</dbReference>
<gene>
    <name evidence="14" type="ORF">SAMN02745130_03249</name>
</gene>
<dbReference type="EMBL" id="FUYB01000020">
    <property type="protein sequence ID" value="SKA91282.1"/>
    <property type="molecule type" value="Genomic_DNA"/>
</dbReference>
<dbReference type="Pfam" id="PF08282">
    <property type="entry name" value="Hydrolase_3"/>
    <property type="match status" value="1"/>
</dbReference>
<evidence type="ECO:0000256" key="7">
    <source>
        <dbReference type="ARBA" id="ARBA00022723"/>
    </source>
</evidence>
<keyword evidence="8 11" id="KW-0378">Hydrolase</keyword>
<dbReference type="FunFam" id="3.40.50.1000:FF:000029">
    <property type="entry name" value="3-deoxy-D-manno-octulosonate 8-phosphate phosphatase KdsC"/>
    <property type="match status" value="1"/>
</dbReference>
<comment type="similarity">
    <text evidence="3 11">Belongs to the KdsC family.</text>
</comment>
<dbReference type="CDD" id="cd01630">
    <property type="entry name" value="HAD_KDO-like"/>
    <property type="match status" value="1"/>
</dbReference>
<dbReference type="NCBIfam" id="TIGR01662">
    <property type="entry name" value="HAD-SF-IIIA"/>
    <property type="match status" value="1"/>
</dbReference>
<dbReference type="GO" id="GO:0046872">
    <property type="term" value="F:metal ion binding"/>
    <property type="evidence" value="ECO:0007669"/>
    <property type="project" value="UniProtKB-UniRule"/>
</dbReference>
<dbReference type="InterPro" id="IPR036412">
    <property type="entry name" value="HAD-like_sf"/>
</dbReference>
<dbReference type="EC" id="3.1.3.45" evidence="5 11"/>
<evidence type="ECO:0000256" key="8">
    <source>
        <dbReference type="ARBA" id="ARBA00022801"/>
    </source>
</evidence>
<dbReference type="SFLD" id="SFLDG01138">
    <property type="entry name" value="C1.6.2:_Deoxy-d-mannose-octulo"/>
    <property type="match status" value="1"/>
</dbReference>
<dbReference type="NCBIfam" id="TIGR01670">
    <property type="entry name" value="KdsC-phosphatas"/>
    <property type="match status" value="1"/>
</dbReference>
<dbReference type="SFLD" id="SFLDG01136">
    <property type="entry name" value="C1.6:_Phosphoserine_Phosphatas"/>
    <property type="match status" value="1"/>
</dbReference>
<proteinExistence type="inferred from homology"/>
<keyword evidence="9 11" id="KW-0460">Magnesium</keyword>
<comment type="cofactor">
    <cofactor evidence="2 11 13">
        <name>Mg(2+)</name>
        <dbReference type="ChEBI" id="CHEBI:18420"/>
    </cofactor>
</comment>
<organism evidence="14 15">
    <name type="scientific">Thiothrix eikelboomii</name>
    <dbReference type="NCBI Taxonomy" id="92487"/>
    <lineage>
        <taxon>Bacteria</taxon>
        <taxon>Pseudomonadati</taxon>
        <taxon>Pseudomonadota</taxon>
        <taxon>Gammaproteobacteria</taxon>
        <taxon>Thiotrichales</taxon>
        <taxon>Thiotrichaceae</taxon>
        <taxon>Thiothrix</taxon>
    </lineage>
</organism>
<evidence type="ECO:0000256" key="12">
    <source>
        <dbReference type="PIRSR" id="PIRSR006118-1"/>
    </source>
</evidence>
<dbReference type="Proteomes" id="UP000190460">
    <property type="component" value="Unassembled WGS sequence"/>
</dbReference>
<evidence type="ECO:0000256" key="5">
    <source>
        <dbReference type="ARBA" id="ARBA00013066"/>
    </source>
</evidence>
<feature type="binding site" evidence="13">
    <location>
        <position position="17"/>
    </location>
    <ligand>
        <name>Mg(2+)</name>
        <dbReference type="ChEBI" id="CHEBI:18420"/>
    </ligand>
</feature>
<evidence type="ECO:0000313" key="14">
    <source>
        <dbReference type="EMBL" id="SKA91282.1"/>
    </source>
</evidence>
<dbReference type="SFLD" id="SFLDS00003">
    <property type="entry name" value="Haloacid_Dehalogenase"/>
    <property type="match status" value="1"/>
</dbReference>
<comment type="catalytic activity">
    <reaction evidence="1 11">
        <text>3-deoxy-alpha-D-manno-2-octulosonate-8-phosphate + H2O = 3-deoxy-alpha-D-manno-oct-2-ulosonate + phosphate</text>
        <dbReference type="Rhea" id="RHEA:11500"/>
        <dbReference type="ChEBI" id="CHEBI:15377"/>
        <dbReference type="ChEBI" id="CHEBI:43474"/>
        <dbReference type="ChEBI" id="CHEBI:85985"/>
        <dbReference type="ChEBI" id="CHEBI:85986"/>
        <dbReference type="EC" id="3.1.3.45"/>
    </reaction>
</comment>
<evidence type="ECO:0000256" key="9">
    <source>
        <dbReference type="ARBA" id="ARBA00022842"/>
    </source>
</evidence>
<reference evidence="14 15" key="1">
    <citation type="submission" date="2017-02" db="EMBL/GenBank/DDBJ databases">
        <authorList>
            <person name="Peterson S.W."/>
        </authorList>
    </citation>
    <scope>NUCLEOTIDE SEQUENCE [LARGE SCALE GENOMIC DNA]</scope>
    <source>
        <strain evidence="14 15">ATCC 49788</strain>
    </source>
</reference>
<dbReference type="InterPro" id="IPR010023">
    <property type="entry name" value="KdsC_fam"/>
</dbReference>
<evidence type="ECO:0000256" key="4">
    <source>
        <dbReference type="ARBA" id="ARBA00011881"/>
    </source>
</evidence>
<dbReference type="OrthoDB" id="9805604at2"/>
<keyword evidence="7 11" id="KW-0479">Metal-binding</keyword>
<evidence type="ECO:0000256" key="13">
    <source>
        <dbReference type="PIRSR" id="PIRSR006118-2"/>
    </source>
</evidence>
<dbReference type="InterPro" id="IPR050793">
    <property type="entry name" value="CMP-NeuNAc_synthase"/>
</dbReference>
<comment type="function">
    <text evidence="11">Catalyzes the hydrolysis of 3-deoxy-D-manno-octulosonate 8-phosphate (KDO 8-P) to 3-deoxy-D-manno-octulosonate (KDO) and inorganic phosphate.</text>
</comment>
<feature type="binding site" evidence="12">
    <location>
        <position position="48"/>
    </location>
    <ligand>
        <name>substrate</name>
    </ligand>
</feature>
<name>A0A1T4XP10_9GAMM</name>
<dbReference type="InterPro" id="IPR023214">
    <property type="entry name" value="HAD_sf"/>
</dbReference>
<dbReference type="PANTHER" id="PTHR21485:SF3">
    <property type="entry name" value="N-ACYLNEURAMINATE CYTIDYLYLTRANSFERASE"/>
    <property type="match status" value="1"/>
</dbReference>
<evidence type="ECO:0000313" key="15">
    <source>
        <dbReference type="Proteomes" id="UP000190460"/>
    </source>
</evidence>
<feature type="binding site" evidence="12">
    <location>
        <position position="89"/>
    </location>
    <ligand>
        <name>substrate</name>
    </ligand>
</feature>
<comment type="subunit">
    <text evidence="4 11">Homotetramer.</text>
</comment>
<evidence type="ECO:0000256" key="2">
    <source>
        <dbReference type="ARBA" id="ARBA00001946"/>
    </source>
</evidence>
<dbReference type="Gene3D" id="3.40.50.1000">
    <property type="entry name" value="HAD superfamily/HAD-like"/>
    <property type="match status" value="1"/>
</dbReference>
<keyword evidence="15" id="KW-1185">Reference proteome</keyword>
<evidence type="ECO:0000256" key="6">
    <source>
        <dbReference type="ARBA" id="ARBA00020092"/>
    </source>
</evidence>
<dbReference type="RefSeq" id="WP_078923692.1">
    <property type="nucleotide sequence ID" value="NZ_FUYB01000020.1"/>
</dbReference>
<dbReference type="InterPro" id="IPR006549">
    <property type="entry name" value="HAD-SF_hydro_IIIA"/>
</dbReference>
<dbReference type="GO" id="GO:0008781">
    <property type="term" value="F:N-acylneuraminate cytidylyltransferase activity"/>
    <property type="evidence" value="ECO:0007669"/>
    <property type="project" value="TreeGrafter"/>
</dbReference>
<feature type="binding site" evidence="12">
    <location>
        <position position="19"/>
    </location>
    <ligand>
        <name>substrate</name>
    </ligand>
</feature>